<reference evidence="3" key="1">
    <citation type="submission" date="2023-03" db="EMBL/GenBank/DDBJ databases">
        <title>Andean soil-derived lignocellulolytic bacterial consortium as a source of novel taxa and putative plastic-active enzymes.</title>
        <authorList>
            <person name="Diaz-Garcia L."/>
            <person name="Chuvochina M."/>
            <person name="Feuerriegel G."/>
            <person name="Bunk B."/>
            <person name="Sproer C."/>
            <person name="Streit W.R."/>
            <person name="Rodriguez L.M."/>
            <person name="Overmann J."/>
            <person name="Jimenez D.J."/>
        </authorList>
    </citation>
    <scope>NUCLEOTIDE SEQUENCE</scope>
    <source>
        <strain evidence="3">MAG 4610</strain>
    </source>
</reference>
<dbReference type="CDD" id="cd16442">
    <property type="entry name" value="BPL"/>
    <property type="match status" value="1"/>
</dbReference>
<proteinExistence type="predicted"/>
<evidence type="ECO:0000259" key="2">
    <source>
        <dbReference type="PROSITE" id="PS51733"/>
    </source>
</evidence>
<keyword evidence="1 3" id="KW-0436">Ligase</keyword>
<feature type="domain" description="BPL/LPL catalytic" evidence="2">
    <location>
        <begin position="15"/>
        <end position="193"/>
    </location>
</feature>
<organism evidence="3 4">
    <name type="scientific">Candidatus Microbacterium phytovorans</name>
    <dbReference type="NCBI Taxonomy" id="3121374"/>
    <lineage>
        <taxon>Bacteria</taxon>
        <taxon>Bacillati</taxon>
        <taxon>Actinomycetota</taxon>
        <taxon>Actinomycetes</taxon>
        <taxon>Micrococcales</taxon>
        <taxon>Microbacteriaceae</taxon>
        <taxon>Microbacterium</taxon>
    </lineage>
</organism>
<dbReference type="Gene3D" id="3.30.930.10">
    <property type="entry name" value="Bira Bifunctional Protein, Domain 2"/>
    <property type="match status" value="1"/>
</dbReference>
<dbReference type="InterPro" id="IPR004408">
    <property type="entry name" value="Biotin_CoA_COase_ligase"/>
</dbReference>
<protein>
    <submittedName>
        <fullName evidence="3">Biotin--[acetyl-CoA-carboxylase] ligase</fullName>
        <ecNumber evidence="3">6.3.4.15</ecNumber>
    </submittedName>
</protein>
<sequence>MSSLPSGYPLAAAVSPRLQVIETVDSTNARLLADVAADQAGHPHLSVLLTRDQRAGRGRLDRAWTAPPGTALAISVLLDIGAVAHADRGWVPLVAGEAMRHAVAAQLTGLIATVKWPNDVLVGGLKISGILVEVLPDDPYRVVVGAGVNTTMTRADLPVPTATSFADLGRDVDEDRLVADYLTALRDGIASLAVGGADGARDRISAVCETLGVDVTVSLPDGARIEGHAERLDAEGRLVVSHEGTESVVSAGDVVHVRPGRS</sequence>
<dbReference type="GO" id="GO:0005737">
    <property type="term" value="C:cytoplasm"/>
    <property type="evidence" value="ECO:0007669"/>
    <property type="project" value="TreeGrafter"/>
</dbReference>
<dbReference type="AlphaFoldDB" id="A0AAJ5W2Z0"/>
<dbReference type="EC" id="6.3.4.15" evidence="3"/>
<dbReference type="InterPro" id="IPR045864">
    <property type="entry name" value="aa-tRNA-synth_II/BPL/LPL"/>
</dbReference>
<dbReference type="InterPro" id="IPR004143">
    <property type="entry name" value="BPL_LPL_catalytic"/>
</dbReference>
<gene>
    <name evidence="3" type="ORF">P0Y48_00815</name>
</gene>
<evidence type="ECO:0000256" key="1">
    <source>
        <dbReference type="ARBA" id="ARBA00022598"/>
    </source>
</evidence>
<evidence type="ECO:0000313" key="4">
    <source>
        <dbReference type="Proteomes" id="UP001213972"/>
    </source>
</evidence>
<dbReference type="PANTHER" id="PTHR12835:SF5">
    <property type="entry name" value="BIOTIN--PROTEIN LIGASE"/>
    <property type="match status" value="1"/>
</dbReference>
<dbReference type="NCBIfam" id="TIGR00121">
    <property type="entry name" value="birA_ligase"/>
    <property type="match status" value="1"/>
</dbReference>
<dbReference type="Gene3D" id="2.30.30.100">
    <property type="match status" value="1"/>
</dbReference>
<evidence type="ECO:0000313" key="3">
    <source>
        <dbReference type="EMBL" id="WEK13786.1"/>
    </source>
</evidence>
<accession>A0AAJ5W2Z0</accession>
<dbReference type="EMBL" id="CP119321">
    <property type="protein sequence ID" value="WEK13786.1"/>
    <property type="molecule type" value="Genomic_DNA"/>
</dbReference>
<dbReference type="GO" id="GO:0004077">
    <property type="term" value="F:biotin--[biotin carboxyl-carrier protein] ligase activity"/>
    <property type="evidence" value="ECO:0007669"/>
    <property type="project" value="UniProtKB-EC"/>
</dbReference>
<dbReference type="Pfam" id="PF03099">
    <property type="entry name" value="BPL_LplA_LipB"/>
    <property type="match status" value="1"/>
</dbReference>
<dbReference type="PROSITE" id="PS51733">
    <property type="entry name" value="BPL_LPL_CATALYTIC"/>
    <property type="match status" value="1"/>
</dbReference>
<name>A0AAJ5W2Z0_9MICO</name>
<dbReference type="Proteomes" id="UP001213972">
    <property type="component" value="Chromosome"/>
</dbReference>
<dbReference type="SUPFAM" id="SSF55681">
    <property type="entry name" value="Class II aaRS and biotin synthetases"/>
    <property type="match status" value="1"/>
</dbReference>
<dbReference type="PANTHER" id="PTHR12835">
    <property type="entry name" value="BIOTIN PROTEIN LIGASE"/>
    <property type="match status" value="1"/>
</dbReference>